<evidence type="ECO:0000313" key="9">
    <source>
        <dbReference type="EMBL" id="MST68361.1"/>
    </source>
</evidence>
<sequence length="482" mass="50753">MEPKMNQKAESKKTENQLNRSVMAAAMVTAFVTTFMSSALNLSIPALESYFHVSAATVSWVVSTYTMAVAAMSLPFGKLADVAGMKKVFLTGIAGFGILSLVSPFSANIGFLLACRTLQGACGAMMFATNNSILIKAHPREMQGRVLGLSVAATYAGLTLGPALGGVLNRTLGWKAIFILSAGTAAVAYFVSKKGVPADEKTVKEIKTGKIDKAGALLYVTAVVTSLYGLTDFTVSVRARFILAAGVILIAGFFHRETKAENPLMKVSMFTTSRTFTFSNLAALLNYGATFAITYEVSIYLQMVKGFSSDKAGMILIFMPAVQALLSPKMGALSDRIRPSLLASGGMGLCAVALVMLALLPEKSPTAYIIAVLCLAGLGFAMFSSPNNNAIMSCVHPSDYGVANSIIATMRTYGQSSGMAVLNIVTGAVLGKGTYEGASAAVLMKMIHLSFFVFAIVCFAGIGCSMARDKRPGAAIKNNQEN</sequence>
<dbReference type="GO" id="GO:0022857">
    <property type="term" value="F:transmembrane transporter activity"/>
    <property type="evidence" value="ECO:0007669"/>
    <property type="project" value="InterPro"/>
</dbReference>
<dbReference type="Gene3D" id="1.20.1250.20">
    <property type="entry name" value="MFS general substrate transporter like domains"/>
    <property type="match status" value="1"/>
</dbReference>
<reference evidence="9" key="1">
    <citation type="submission" date="2019-09" db="EMBL/GenBank/DDBJ databases">
        <title>In-depth cultivation of the pig gut microbiome towards novel bacterial diversity and tailored functional studies.</title>
        <authorList>
            <person name="Wylensek D."/>
            <person name="Hitch T.C.A."/>
            <person name="Clavel T."/>
        </authorList>
    </citation>
    <scope>NUCLEOTIDE SEQUENCE</scope>
    <source>
        <strain evidence="9">RF-744-FAT-WT-3</strain>
    </source>
</reference>
<feature type="transmembrane region" description="Helical" evidence="7">
    <location>
        <begin position="312"/>
        <end position="328"/>
    </location>
</feature>
<feature type="transmembrane region" description="Helical" evidence="7">
    <location>
        <begin position="88"/>
        <end position="105"/>
    </location>
</feature>
<feature type="transmembrane region" description="Helical" evidence="7">
    <location>
        <begin position="340"/>
        <end position="360"/>
    </location>
</feature>
<gene>
    <name evidence="9" type="ORF">FYJ66_01985</name>
</gene>
<evidence type="ECO:0000256" key="4">
    <source>
        <dbReference type="ARBA" id="ARBA00022692"/>
    </source>
</evidence>
<accession>A0A6A8M600</accession>
<dbReference type="Pfam" id="PF07690">
    <property type="entry name" value="MFS_1"/>
    <property type="match status" value="1"/>
</dbReference>
<evidence type="ECO:0000256" key="2">
    <source>
        <dbReference type="ARBA" id="ARBA00022448"/>
    </source>
</evidence>
<proteinExistence type="predicted"/>
<evidence type="ECO:0000256" key="6">
    <source>
        <dbReference type="ARBA" id="ARBA00023136"/>
    </source>
</evidence>
<dbReference type="InterPro" id="IPR036259">
    <property type="entry name" value="MFS_trans_sf"/>
</dbReference>
<feature type="transmembrane region" description="Helical" evidence="7">
    <location>
        <begin position="174"/>
        <end position="192"/>
    </location>
</feature>
<dbReference type="GO" id="GO:0005886">
    <property type="term" value="C:plasma membrane"/>
    <property type="evidence" value="ECO:0007669"/>
    <property type="project" value="UniProtKB-SubCell"/>
</dbReference>
<feature type="transmembrane region" description="Helical" evidence="7">
    <location>
        <begin position="21"/>
        <end position="44"/>
    </location>
</feature>
<name>A0A6A8M600_9FIRM</name>
<dbReference type="InterPro" id="IPR020846">
    <property type="entry name" value="MFS_dom"/>
</dbReference>
<dbReference type="SUPFAM" id="SSF103473">
    <property type="entry name" value="MFS general substrate transporter"/>
    <property type="match status" value="1"/>
</dbReference>
<dbReference type="PROSITE" id="PS50850">
    <property type="entry name" value="MFS"/>
    <property type="match status" value="1"/>
</dbReference>
<dbReference type="AlphaFoldDB" id="A0A6A8M600"/>
<dbReference type="PANTHER" id="PTHR42718">
    <property type="entry name" value="MAJOR FACILITATOR SUPERFAMILY MULTIDRUG TRANSPORTER MFSC"/>
    <property type="match status" value="1"/>
</dbReference>
<feature type="transmembrane region" description="Helical" evidence="7">
    <location>
        <begin position="447"/>
        <end position="467"/>
    </location>
</feature>
<organism evidence="9">
    <name type="scientific">Baileyella intestinalis</name>
    <dbReference type="NCBI Taxonomy" id="2606709"/>
    <lineage>
        <taxon>Bacteria</taxon>
        <taxon>Bacillati</taxon>
        <taxon>Bacillota</taxon>
        <taxon>Clostridia</taxon>
        <taxon>Peptostreptococcales</taxon>
        <taxon>Anaerovoracaceae</taxon>
        <taxon>Baileyella</taxon>
    </lineage>
</organism>
<feature type="transmembrane region" description="Helical" evidence="7">
    <location>
        <begin position="366"/>
        <end position="383"/>
    </location>
</feature>
<feature type="transmembrane region" description="Helical" evidence="7">
    <location>
        <begin position="276"/>
        <end position="300"/>
    </location>
</feature>
<evidence type="ECO:0000259" key="8">
    <source>
        <dbReference type="PROSITE" id="PS50850"/>
    </source>
</evidence>
<dbReference type="EMBL" id="VUNB01000002">
    <property type="protein sequence ID" value="MST68361.1"/>
    <property type="molecule type" value="Genomic_DNA"/>
</dbReference>
<keyword evidence="2" id="KW-0813">Transport</keyword>
<feature type="transmembrane region" description="Helical" evidence="7">
    <location>
        <begin position="146"/>
        <end position="168"/>
    </location>
</feature>
<dbReference type="CDD" id="cd17321">
    <property type="entry name" value="MFS_MMR_MDR_like"/>
    <property type="match status" value="1"/>
</dbReference>
<evidence type="ECO:0000256" key="5">
    <source>
        <dbReference type="ARBA" id="ARBA00022989"/>
    </source>
</evidence>
<feature type="transmembrane region" description="Helical" evidence="7">
    <location>
        <begin position="417"/>
        <end position="435"/>
    </location>
</feature>
<comment type="subcellular location">
    <subcellularLocation>
        <location evidence="1">Cell membrane</location>
        <topology evidence="1">Multi-pass membrane protein</topology>
    </subcellularLocation>
</comment>
<feature type="domain" description="Major facilitator superfamily (MFS) profile" evidence="8">
    <location>
        <begin position="22"/>
        <end position="473"/>
    </location>
</feature>
<feature type="transmembrane region" description="Helical" evidence="7">
    <location>
        <begin position="111"/>
        <end position="134"/>
    </location>
</feature>
<feature type="transmembrane region" description="Helical" evidence="7">
    <location>
        <begin position="50"/>
        <end position="76"/>
    </location>
</feature>
<feature type="transmembrane region" description="Helical" evidence="7">
    <location>
        <begin position="237"/>
        <end position="255"/>
    </location>
</feature>
<evidence type="ECO:0000256" key="1">
    <source>
        <dbReference type="ARBA" id="ARBA00004651"/>
    </source>
</evidence>
<evidence type="ECO:0000256" key="3">
    <source>
        <dbReference type="ARBA" id="ARBA00022475"/>
    </source>
</evidence>
<keyword evidence="4 7" id="KW-0812">Transmembrane</keyword>
<evidence type="ECO:0000256" key="7">
    <source>
        <dbReference type="SAM" id="Phobius"/>
    </source>
</evidence>
<keyword evidence="3" id="KW-1003">Cell membrane</keyword>
<dbReference type="PANTHER" id="PTHR42718:SF46">
    <property type="entry name" value="BLR6921 PROTEIN"/>
    <property type="match status" value="1"/>
</dbReference>
<dbReference type="InterPro" id="IPR011701">
    <property type="entry name" value="MFS"/>
</dbReference>
<protein>
    <submittedName>
        <fullName evidence="9">MFS transporter</fullName>
    </submittedName>
</protein>
<keyword evidence="5 7" id="KW-1133">Transmembrane helix</keyword>
<keyword evidence="6 7" id="KW-0472">Membrane</keyword>
<feature type="transmembrane region" description="Helical" evidence="7">
    <location>
        <begin position="213"/>
        <end position="231"/>
    </location>
</feature>
<dbReference type="Gene3D" id="1.20.1720.10">
    <property type="entry name" value="Multidrug resistance protein D"/>
    <property type="match status" value="1"/>
</dbReference>
<comment type="caution">
    <text evidence="9">The sequence shown here is derived from an EMBL/GenBank/DDBJ whole genome shotgun (WGS) entry which is preliminary data.</text>
</comment>